<dbReference type="Pfam" id="PF03051">
    <property type="entry name" value="Peptidase_C1_2"/>
    <property type="match status" value="1"/>
</dbReference>
<dbReference type="AlphaFoldDB" id="A0A0V8RSN6"/>
<dbReference type="SUPFAM" id="SSF54001">
    <property type="entry name" value="Cysteine proteinases"/>
    <property type="match status" value="1"/>
</dbReference>
<proteinExistence type="inferred from homology"/>
<dbReference type="GO" id="GO:0006508">
    <property type="term" value="P:proteolysis"/>
    <property type="evidence" value="ECO:0007669"/>
    <property type="project" value="UniProtKB-KW"/>
</dbReference>
<dbReference type="InterPro" id="IPR000169">
    <property type="entry name" value="Pept_cys_AS"/>
</dbReference>
<organism evidence="6 7">
    <name type="scientific">Schaalia odontolytica</name>
    <dbReference type="NCBI Taxonomy" id="1660"/>
    <lineage>
        <taxon>Bacteria</taxon>
        <taxon>Bacillati</taxon>
        <taxon>Actinomycetota</taxon>
        <taxon>Actinomycetes</taxon>
        <taxon>Actinomycetales</taxon>
        <taxon>Actinomycetaceae</taxon>
        <taxon>Schaalia</taxon>
    </lineage>
</organism>
<feature type="active site" evidence="5">
    <location>
        <position position="385"/>
    </location>
</feature>
<dbReference type="InterPro" id="IPR038765">
    <property type="entry name" value="Papain-like_cys_pep_sf"/>
</dbReference>
<feature type="active site" evidence="5">
    <location>
        <position position="363"/>
    </location>
</feature>
<evidence type="ECO:0000256" key="4">
    <source>
        <dbReference type="PIRNR" id="PIRNR005700"/>
    </source>
</evidence>
<dbReference type="GO" id="GO:0070005">
    <property type="term" value="F:cysteine-type aminopeptidase activity"/>
    <property type="evidence" value="ECO:0007669"/>
    <property type="project" value="InterPro"/>
</dbReference>
<keyword evidence="3 4" id="KW-0788">Thiol protease</keyword>
<evidence type="ECO:0000313" key="7">
    <source>
        <dbReference type="Proteomes" id="UP000054686"/>
    </source>
</evidence>
<dbReference type="PANTHER" id="PTHR10363">
    <property type="entry name" value="BLEOMYCIN HYDROLASE"/>
    <property type="match status" value="1"/>
</dbReference>
<accession>A0A0V8RSN6</accession>
<dbReference type="Proteomes" id="UP000054686">
    <property type="component" value="Unassembled WGS sequence"/>
</dbReference>
<dbReference type="InterPro" id="IPR004134">
    <property type="entry name" value="Peptidase_C1B"/>
</dbReference>
<dbReference type="PIRSF" id="PIRSF005700">
    <property type="entry name" value="PepC"/>
    <property type="match status" value="1"/>
</dbReference>
<feature type="active site" evidence="5">
    <location>
        <position position="68"/>
    </location>
</feature>
<evidence type="ECO:0000256" key="3">
    <source>
        <dbReference type="ARBA" id="ARBA00022807"/>
    </source>
</evidence>
<dbReference type="GO" id="GO:0009636">
    <property type="term" value="P:response to toxic substance"/>
    <property type="evidence" value="ECO:0007669"/>
    <property type="project" value="TreeGrafter"/>
</dbReference>
<dbReference type="EMBL" id="LLVT01000002">
    <property type="protein sequence ID" value="KSW11111.1"/>
    <property type="molecule type" value="Genomic_DNA"/>
</dbReference>
<dbReference type="Gene3D" id="3.90.70.10">
    <property type="entry name" value="Cysteine proteinases"/>
    <property type="match status" value="1"/>
</dbReference>
<evidence type="ECO:0000256" key="5">
    <source>
        <dbReference type="PIRSR" id="PIRSR005700-1"/>
    </source>
</evidence>
<dbReference type="OrthoDB" id="1111399at2"/>
<keyword evidence="2 4" id="KW-0378">Hydrolase</keyword>
<evidence type="ECO:0000256" key="1">
    <source>
        <dbReference type="ARBA" id="ARBA00022670"/>
    </source>
</evidence>
<evidence type="ECO:0000256" key="2">
    <source>
        <dbReference type="ARBA" id="ARBA00022801"/>
    </source>
</evidence>
<evidence type="ECO:0000313" key="6">
    <source>
        <dbReference type="EMBL" id="KSW11111.1"/>
    </source>
</evidence>
<dbReference type="RefSeq" id="WP_060566887.1">
    <property type="nucleotide sequence ID" value="NZ_CP040006.1"/>
</dbReference>
<dbReference type="GO" id="GO:0005737">
    <property type="term" value="C:cytoplasm"/>
    <property type="evidence" value="ECO:0007669"/>
    <property type="project" value="TreeGrafter"/>
</dbReference>
<reference evidence="6 7" key="1">
    <citation type="submission" date="2015-10" db="EMBL/GenBank/DDBJ databases">
        <title>Draft Genome of Actinomyces odontolyticus subsp. actinosynbacter strain XH001.</title>
        <authorList>
            <person name="Mclean J.S."/>
            <person name="He X."/>
        </authorList>
    </citation>
    <scope>NUCLEOTIDE SEQUENCE [LARGE SCALE GENOMIC DNA]</scope>
    <source>
        <strain evidence="6 7">XH001</strain>
    </source>
</reference>
<keyword evidence="4 6" id="KW-0031">Aminopeptidase</keyword>
<dbReference type="CDD" id="cd00585">
    <property type="entry name" value="Peptidase_C1B"/>
    <property type="match status" value="1"/>
</dbReference>
<keyword evidence="1 4" id="KW-0645">Protease</keyword>
<sequence>MAHEITDEFVASLHASSDSARAVARNAVAHAGVEPVAFDRAKVVATPTVVSHKVDDWKVTSQKKSGRCWLFSSLNLLRSTARTHLGLKDFEFSQNYVLFWDKFERANFFLTDIIATAKTEELDGRLLQFLLGDVLSDGGQWDMAVSLYLKHGLVPKVAMPETESSGHTAPMNARLKVVLRRTALELRSLVEAGASEEEILEVKEAALADVWRILVICLGEPPASFEWEWRDDKGEFHRDGVLTPREFYERYVDVDLTQYVCLVDDPRVEHPKGHTLTVDHMGNVVGGRPILYVNTPVEQIREITASILASGRAVWFGADCGQQSDRASGLFVEGLYDFDNLFGVDFSTSKEQRVNTGESAMNHAMLFTGVDIDEEGNARRFRVENSWGEEPGEKGFFTMDAAWFDANVFEVAVHVDDLPAELRAVITEEPLHLPAWDPMGALA</sequence>
<dbReference type="GO" id="GO:0043418">
    <property type="term" value="P:homocysteine catabolic process"/>
    <property type="evidence" value="ECO:0007669"/>
    <property type="project" value="TreeGrafter"/>
</dbReference>
<gene>
    <name evidence="6" type="ORF">APY09_06520</name>
</gene>
<comment type="similarity">
    <text evidence="4">Belongs to the peptidase C1 family.</text>
</comment>
<comment type="caution">
    <text evidence="6">The sequence shown here is derived from an EMBL/GenBank/DDBJ whole genome shotgun (WGS) entry which is preliminary data.</text>
</comment>
<protein>
    <recommendedName>
        <fullName evidence="4">Aminopeptidase</fullName>
    </recommendedName>
</protein>
<name>A0A0V8RSN6_9ACTO</name>
<dbReference type="PANTHER" id="PTHR10363:SF2">
    <property type="entry name" value="BLEOMYCIN HYDROLASE"/>
    <property type="match status" value="1"/>
</dbReference>
<dbReference type="PROSITE" id="PS00139">
    <property type="entry name" value="THIOL_PROTEASE_CYS"/>
    <property type="match status" value="1"/>
</dbReference>